<dbReference type="Proteomes" id="UP000765509">
    <property type="component" value="Unassembled WGS sequence"/>
</dbReference>
<accession>A0A9Q3KNP6</accession>
<dbReference type="AlphaFoldDB" id="A0A9Q3KNP6"/>
<gene>
    <name evidence="1" type="ORF">O181_123947</name>
</gene>
<evidence type="ECO:0000313" key="1">
    <source>
        <dbReference type="EMBL" id="MBW0584232.1"/>
    </source>
</evidence>
<proteinExistence type="predicted"/>
<protein>
    <submittedName>
        <fullName evidence="1">Uncharacterized protein</fullName>
    </submittedName>
</protein>
<feature type="non-terminal residue" evidence="1">
    <location>
        <position position="1"/>
    </location>
</feature>
<sequence length="83" mass="9479">LSSESVFTFNYFTSSRIITSTLFPLNPYNPTIRIKTNLPTTGDTKGQWRLYLCSWKSSSDRHSYILITSVIAVKATLYSITTY</sequence>
<name>A0A9Q3KNP6_9BASI</name>
<reference evidence="1" key="1">
    <citation type="submission" date="2021-03" db="EMBL/GenBank/DDBJ databases">
        <title>Draft genome sequence of rust myrtle Austropuccinia psidii MF-1, a brazilian biotype.</title>
        <authorList>
            <person name="Quecine M.C."/>
            <person name="Pachon D.M.R."/>
            <person name="Bonatelli M.L."/>
            <person name="Correr F.H."/>
            <person name="Franceschini L.M."/>
            <person name="Leite T.F."/>
            <person name="Margarido G.R.A."/>
            <person name="Almeida C.A."/>
            <person name="Ferrarezi J.A."/>
            <person name="Labate C.A."/>
        </authorList>
    </citation>
    <scope>NUCLEOTIDE SEQUENCE</scope>
    <source>
        <strain evidence="1">MF-1</strain>
    </source>
</reference>
<evidence type="ECO:0000313" key="2">
    <source>
        <dbReference type="Proteomes" id="UP000765509"/>
    </source>
</evidence>
<dbReference type="EMBL" id="AVOT02117321">
    <property type="protein sequence ID" value="MBW0584232.1"/>
    <property type="molecule type" value="Genomic_DNA"/>
</dbReference>
<organism evidence="1 2">
    <name type="scientific">Austropuccinia psidii MF-1</name>
    <dbReference type="NCBI Taxonomy" id="1389203"/>
    <lineage>
        <taxon>Eukaryota</taxon>
        <taxon>Fungi</taxon>
        <taxon>Dikarya</taxon>
        <taxon>Basidiomycota</taxon>
        <taxon>Pucciniomycotina</taxon>
        <taxon>Pucciniomycetes</taxon>
        <taxon>Pucciniales</taxon>
        <taxon>Sphaerophragmiaceae</taxon>
        <taxon>Austropuccinia</taxon>
    </lineage>
</organism>
<comment type="caution">
    <text evidence="1">The sequence shown here is derived from an EMBL/GenBank/DDBJ whole genome shotgun (WGS) entry which is preliminary data.</text>
</comment>
<keyword evidence="2" id="KW-1185">Reference proteome</keyword>